<organism evidence="7 8">
    <name type="scientific">Aquarana catesbeiana</name>
    <name type="common">American bullfrog</name>
    <name type="synonym">Rana catesbeiana</name>
    <dbReference type="NCBI Taxonomy" id="8400"/>
    <lineage>
        <taxon>Eukaryota</taxon>
        <taxon>Metazoa</taxon>
        <taxon>Chordata</taxon>
        <taxon>Craniata</taxon>
        <taxon>Vertebrata</taxon>
        <taxon>Euteleostomi</taxon>
        <taxon>Amphibia</taxon>
        <taxon>Batrachia</taxon>
        <taxon>Anura</taxon>
        <taxon>Neobatrachia</taxon>
        <taxon>Ranoidea</taxon>
        <taxon>Ranidae</taxon>
        <taxon>Aquarana</taxon>
    </lineage>
</organism>
<evidence type="ECO:0000313" key="8">
    <source>
        <dbReference type="Proteomes" id="UP000228934"/>
    </source>
</evidence>
<dbReference type="FunFam" id="3.10.250.10:FF:000006">
    <property type="entry name" value="neurotrypsin isoform X2"/>
    <property type="match status" value="2"/>
</dbReference>
<accession>A0A2G9SJP8</accession>
<keyword evidence="1" id="KW-0732">Signal</keyword>
<dbReference type="PANTHER" id="PTHR45817">
    <property type="entry name" value="LYSYL OXIDASE-LIKE-RELATED"/>
    <property type="match status" value="1"/>
</dbReference>
<protein>
    <recommendedName>
        <fullName evidence="6">SRCR domain-containing protein</fullName>
    </recommendedName>
</protein>
<dbReference type="InterPro" id="IPR001190">
    <property type="entry name" value="SRCR"/>
</dbReference>
<evidence type="ECO:0000256" key="5">
    <source>
        <dbReference type="PROSITE-ProRule" id="PRU00196"/>
    </source>
</evidence>
<sequence>MARLGETTLCNRFFQQHPGADQIVLRSNAGKAGNVLCCSENASELRWIRAEDSLQGLLSFCFELLCAITPMIAGIPADIESAGPTITLTEFAAGAPANRFLKGQRTDVLQDLRLAGGDGRCEGRVEVNIQGEWGTVCDDAWSDKNTEVVCRQLGCPQAPTHSVKASSFGAGIGKVWLTDVTCSGEETSLKECKYSIEEGDICDHRNDVGVICSGEAEMLRLVGGGSECEGRVEVKHRGEWGTVCGVNWRRQEAAVVCRQLGCNFTNIIQVRAASFGAGSGRIWLSHVKCAWDEPDLWACQHRMWGSGRCKHQDDAGVICSAAPVEPRLVGGDTECEGRLEVKHQGEWGTVCGESWQEKEAAVVCRHLGCSSSHGEAVLVQATSFGPGSGKIWLSDVTCAGQESDLWQCKHQMWGNPFCQHKQDVGVICAGEITYFQTHLRSVRIGKVELKAKVFF</sequence>
<dbReference type="GO" id="GO:0016020">
    <property type="term" value="C:membrane"/>
    <property type="evidence" value="ECO:0007669"/>
    <property type="project" value="InterPro"/>
</dbReference>
<feature type="domain" description="SRCR" evidence="6">
    <location>
        <begin position="326"/>
        <end position="429"/>
    </location>
</feature>
<feature type="disulfide bond" evidence="5">
    <location>
        <begin position="289"/>
        <end position="299"/>
    </location>
</feature>
<feature type="disulfide bond" evidence="5">
    <location>
        <begin position="398"/>
        <end position="408"/>
    </location>
</feature>
<reference evidence="8" key="1">
    <citation type="journal article" date="2017" name="Nat. Commun.">
        <title>The North American bullfrog draft genome provides insight into hormonal regulation of long noncoding RNA.</title>
        <authorList>
            <person name="Hammond S.A."/>
            <person name="Warren R.L."/>
            <person name="Vandervalk B.P."/>
            <person name="Kucuk E."/>
            <person name="Khan H."/>
            <person name="Gibb E.A."/>
            <person name="Pandoh P."/>
            <person name="Kirk H."/>
            <person name="Zhao Y."/>
            <person name="Jones M."/>
            <person name="Mungall A.J."/>
            <person name="Coope R."/>
            <person name="Pleasance S."/>
            <person name="Moore R.A."/>
            <person name="Holt R.A."/>
            <person name="Round J.M."/>
            <person name="Ohora S."/>
            <person name="Walle B.V."/>
            <person name="Veldhoen N."/>
            <person name="Helbing C.C."/>
            <person name="Birol I."/>
        </authorList>
    </citation>
    <scope>NUCLEOTIDE SEQUENCE [LARGE SCALE GENOMIC DNA]</scope>
</reference>
<evidence type="ECO:0000256" key="3">
    <source>
        <dbReference type="ARBA" id="ARBA00023157"/>
    </source>
</evidence>
<keyword evidence="3 5" id="KW-1015">Disulfide bond</keyword>
<dbReference type="GO" id="GO:0005615">
    <property type="term" value="C:extracellular space"/>
    <property type="evidence" value="ECO:0007669"/>
    <property type="project" value="TreeGrafter"/>
</dbReference>
<gene>
    <name evidence="7" type="ORF">AB205_0068750</name>
</gene>
<dbReference type="SUPFAM" id="SSF56487">
    <property type="entry name" value="SRCR-like"/>
    <property type="match status" value="3"/>
</dbReference>
<proteinExistence type="predicted"/>
<dbReference type="PROSITE" id="PS00420">
    <property type="entry name" value="SRCR_1"/>
    <property type="match status" value="3"/>
</dbReference>
<keyword evidence="4" id="KW-0325">Glycoprotein</keyword>
<dbReference type="GO" id="GO:0004720">
    <property type="term" value="F:protein-lysine 6-oxidase activity"/>
    <property type="evidence" value="ECO:0007669"/>
    <property type="project" value="TreeGrafter"/>
</dbReference>
<evidence type="ECO:0000256" key="1">
    <source>
        <dbReference type="ARBA" id="ARBA00022729"/>
    </source>
</evidence>
<dbReference type="PROSITE" id="PS50287">
    <property type="entry name" value="SRCR_2"/>
    <property type="match status" value="3"/>
</dbReference>
<dbReference type="Pfam" id="PF00530">
    <property type="entry name" value="SRCR"/>
    <property type="match status" value="3"/>
</dbReference>
<evidence type="ECO:0000256" key="4">
    <source>
        <dbReference type="ARBA" id="ARBA00023180"/>
    </source>
</evidence>
<feature type="disulfide bond" evidence="5">
    <location>
        <begin position="182"/>
        <end position="192"/>
    </location>
</feature>
<dbReference type="FunFam" id="3.10.250.10:FF:000009">
    <property type="entry name" value="WC1"/>
    <property type="match status" value="1"/>
</dbReference>
<evidence type="ECO:0000313" key="7">
    <source>
        <dbReference type="EMBL" id="PIO40294.1"/>
    </source>
</evidence>
<keyword evidence="2" id="KW-0677">Repeat</keyword>
<dbReference type="Gene3D" id="3.10.250.10">
    <property type="entry name" value="SRCR-like domain"/>
    <property type="match status" value="3"/>
</dbReference>
<keyword evidence="8" id="KW-1185">Reference proteome</keyword>
<dbReference type="OrthoDB" id="536948at2759"/>
<dbReference type="PANTHER" id="PTHR45817:SF9">
    <property type="entry name" value="SRCR DOMAIN-CONTAINING PROTEIN"/>
    <property type="match status" value="1"/>
</dbReference>
<comment type="caution">
    <text evidence="5">Lacks conserved residue(s) required for the propagation of feature annotation.</text>
</comment>
<dbReference type="Proteomes" id="UP000228934">
    <property type="component" value="Unassembled WGS sequence"/>
</dbReference>
<evidence type="ECO:0000259" key="6">
    <source>
        <dbReference type="PROSITE" id="PS50287"/>
    </source>
</evidence>
<feature type="domain" description="SRCR" evidence="6">
    <location>
        <begin position="112"/>
        <end position="213"/>
    </location>
</feature>
<evidence type="ECO:0000256" key="2">
    <source>
        <dbReference type="ARBA" id="ARBA00022737"/>
    </source>
</evidence>
<name>A0A2G9SJP8_AQUCT</name>
<dbReference type="EMBL" id="KV923682">
    <property type="protein sequence ID" value="PIO40294.1"/>
    <property type="molecule type" value="Genomic_DNA"/>
</dbReference>
<dbReference type="InterPro" id="IPR036772">
    <property type="entry name" value="SRCR-like_dom_sf"/>
</dbReference>
<dbReference type="InterPro" id="IPR050912">
    <property type="entry name" value="LOX-like_protein"/>
</dbReference>
<dbReference type="PRINTS" id="PR00258">
    <property type="entry name" value="SPERACTRCPTR"/>
</dbReference>
<feature type="domain" description="SRCR" evidence="6">
    <location>
        <begin position="219"/>
        <end position="320"/>
    </location>
</feature>
<dbReference type="SMART" id="SM00202">
    <property type="entry name" value="SR"/>
    <property type="match status" value="3"/>
</dbReference>
<dbReference type="AlphaFoldDB" id="A0A2G9SJP8"/>